<sequence length="164" mass="18452">DNVRMKMGIWIRKLVFLVPIQIARVEKNGMVALRDGLQIPPNVSYGDIVSLANLIHFGLYDVVLNSWKGKIKVISSMGKQCSGKSYLLNHLSGYFLDVAGSRCTDGVWMTITAREEHGEGDGRCLFVLLNFKRLGNFERSEQEDMLLSVLNTVVSNLTIFNKKE</sequence>
<reference evidence="2 3" key="1">
    <citation type="journal article" date="2021" name="Nat. Plants">
        <title>The Taxus genome provides insights into paclitaxel biosynthesis.</title>
        <authorList>
            <person name="Xiong X."/>
            <person name="Gou J."/>
            <person name="Liao Q."/>
            <person name="Li Y."/>
            <person name="Zhou Q."/>
            <person name="Bi G."/>
            <person name="Li C."/>
            <person name="Du R."/>
            <person name="Wang X."/>
            <person name="Sun T."/>
            <person name="Guo L."/>
            <person name="Liang H."/>
            <person name="Lu P."/>
            <person name="Wu Y."/>
            <person name="Zhang Z."/>
            <person name="Ro D.K."/>
            <person name="Shang Y."/>
            <person name="Huang S."/>
            <person name="Yan J."/>
        </authorList>
    </citation>
    <scope>NUCLEOTIDE SEQUENCE [LARGE SCALE GENOMIC DNA]</scope>
    <source>
        <strain evidence="2">Ta-2019</strain>
    </source>
</reference>
<dbReference type="Proteomes" id="UP000824469">
    <property type="component" value="Unassembled WGS sequence"/>
</dbReference>
<name>A0AA38C0T1_TAXCH</name>
<dbReference type="PANTHER" id="PTHR22796">
    <property type="entry name" value="URG4-RELATED"/>
    <property type="match status" value="1"/>
</dbReference>
<evidence type="ECO:0000259" key="1">
    <source>
        <dbReference type="PROSITE" id="PS51717"/>
    </source>
</evidence>
<evidence type="ECO:0000313" key="2">
    <source>
        <dbReference type="EMBL" id="KAH9292305.1"/>
    </source>
</evidence>
<comment type="caution">
    <text evidence="2">The sequence shown here is derived from an EMBL/GenBank/DDBJ whole genome shotgun (WGS) entry which is preliminary data.</text>
</comment>
<protein>
    <recommendedName>
        <fullName evidence="1">VLIG-type G domain-containing protein</fullName>
    </recommendedName>
</protein>
<accession>A0AA38C0T1</accession>
<dbReference type="InterPro" id="IPR027417">
    <property type="entry name" value="P-loop_NTPase"/>
</dbReference>
<keyword evidence="3" id="KW-1185">Reference proteome</keyword>
<dbReference type="EMBL" id="JAHRHJ020003187">
    <property type="protein sequence ID" value="KAH9292305.1"/>
    <property type="molecule type" value="Genomic_DNA"/>
</dbReference>
<evidence type="ECO:0000313" key="3">
    <source>
        <dbReference type="Proteomes" id="UP000824469"/>
    </source>
</evidence>
<dbReference type="SUPFAM" id="SSF52540">
    <property type="entry name" value="P-loop containing nucleoside triphosphate hydrolases"/>
    <property type="match status" value="1"/>
</dbReference>
<dbReference type="Pfam" id="PF02263">
    <property type="entry name" value="GBP"/>
    <property type="match status" value="1"/>
</dbReference>
<organism evidence="2 3">
    <name type="scientific">Taxus chinensis</name>
    <name type="common">Chinese yew</name>
    <name type="synonym">Taxus wallichiana var. chinensis</name>
    <dbReference type="NCBI Taxonomy" id="29808"/>
    <lineage>
        <taxon>Eukaryota</taxon>
        <taxon>Viridiplantae</taxon>
        <taxon>Streptophyta</taxon>
        <taxon>Embryophyta</taxon>
        <taxon>Tracheophyta</taxon>
        <taxon>Spermatophyta</taxon>
        <taxon>Pinopsida</taxon>
        <taxon>Pinidae</taxon>
        <taxon>Conifers II</taxon>
        <taxon>Cupressales</taxon>
        <taxon>Taxaceae</taxon>
        <taxon>Taxus</taxon>
    </lineage>
</organism>
<gene>
    <name evidence="2" type="ORF">KI387_042516</name>
</gene>
<feature type="non-terminal residue" evidence="2">
    <location>
        <position position="164"/>
    </location>
</feature>
<proteinExistence type="predicted"/>
<feature type="non-terminal residue" evidence="2">
    <location>
        <position position="1"/>
    </location>
</feature>
<dbReference type="InterPro" id="IPR015894">
    <property type="entry name" value="Guanylate-bd_N"/>
</dbReference>
<dbReference type="GO" id="GO:0005525">
    <property type="term" value="F:GTP binding"/>
    <property type="evidence" value="ECO:0007669"/>
    <property type="project" value="InterPro"/>
</dbReference>
<dbReference type="PROSITE" id="PS51717">
    <property type="entry name" value="G_VLIG"/>
    <property type="match status" value="1"/>
</dbReference>
<dbReference type="GO" id="GO:0003924">
    <property type="term" value="F:GTPase activity"/>
    <property type="evidence" value="ECO:0007669"/>
    <property type="project" value="InterPro"/>
</dbReference>
<feature type="domain" description="VLIG-type G" evidence="1">
    <location>
        <begin position="68"/>
        <end position="164"/>
    </location>
</feature>
<dbReference type="PANTHER" id="PTHR22796:SF1">
    <property type="entry name" value="VWFA DOMAIN-CONTAINING PROTEIN"/>
    <property type="match status" value="1"/>
</dbReference>
<dbReference type="Gene3D" id="3.40.50.300">
    <property type="entry name" value="P-loop containing nucleotide triphosphate hydrolases"/>
    <property type="match status" value="1"/>
</dbReference>
<dbReference type="InterPro" id="IPR030383">
    <property type="entry name" value="G_VLIG_dom"/>
</dbReference>
<dbReference type="AlphaFoldDB" id="A0AA38C0T1"/>